<keyword evidence="3 6" id="KW-0812">Transmembrane</keyword>
<dbReference type="Pfam" id="PF01943">
    <property type="entry name" value="Polysacc_synt"/>
    <property type="match status" value="1"/>
</dbReference>
<evidence type="ECO:0000313" key="8">
    <source>
        <dbReference type="Proteomes" id="UP001500571"/>
    </source>
</evidence>
<evidence type="ECO:0000256" key="4">
    <source>
        <dbReference type="ARBA" id="ARBA00022989"/>
    </source>
</evidence>
<feature type="transmembrane region" description="Helical" evidence="6">
    <location>
        <begin position="354"/>
        <end position="376"/>
    </location>
</feature>
<feature type="transmembrane region" description="Helical" evidence="6">
    <location>
        <begin position="150"/>
        <end position="172"/>
    </location>
</feature>
<evidence type="ECO:0000256" key="5">
    <source>
        <dbReference type="ARBA" id="ARBA00023136"/>
    </source>
</evidence>
<dbReference type="EMBL" id="BAAAPB010000001">
    <property type="protein sequence ID" value="GAA1946161.1"/>
    <property type="molecule type" value="Genomic_DNA"/>
</dbReference>
<dbReference type="InterPro" id="IPR002797">
    <property type="entry name" value="Polysacc_synth"/>
</dbReference>
<protein>
    <recommendedName>
        <fullName evidence="9">Polysaccharide biosynthesis protein C-terminal domain-containing protein</fullName>
    </recommendedName>
</protein>
<comment type="subcellular location">
    <subcellularLocation>
        <location evidence="1">Cell membrane</location>
        <topology evidence="1">Multi-pass membrane protein</topology>
    </subcellularLocation>
</comment>
<feature type="transmembrane region" description="Helical" evidence="6">
    <location>
        <begin position="57"/>
        <end position="80"/>
    </location>
</feature>
<evidence type="ECO:0000256" key="1">
    <source>
        <dbReference type="ARBA" id="ARBA00004651"/>
    </source>
</evidence>
<evidence type="ECO:0008006" key="9">
    <source>
        <dbReference type="Google" id="ProtNLM"/>
    </source>
</evidence>
<feature type="transmembrane region" description="Helical" evidence="6">
    <location>
        <begin position="266"/>
        <end position="291"/>
    </location>
</feature>
<dbReference type="PANTHER" id="PTHR30250:SF11">
    <property type="entry name" value="O-ANTIGEN TRANSPORTER-RELATED"/>
    <property type="match status" value="1"/>
</dbReference>
<feature type="transmembrane region" description="Helical" evidence="6">
    <location>
        <begin position="22"/>
        <end position="45"/>
    </location>
</feature>
<feature type="transmembrane region" description="Helical" evidence="6">
    <location>
        <begin position="121"/>
        <end position="144"/>
    </location>
</feature>
<reference evidence="7 8" key="1">
    <citation type="journal article" date="2019" name="Int. J. Syst. Evol. Microbiol.">
        <title>The Global Catalogue of Microorganisms (GCM) 10K type strain sequencing project: providing services to taxonomists for standard genome sequencing and annotation.</title>
        <authorList>
            <consortium name="The Broad Institute Genomics Platform"/>
            <consortium name="The Broad Institute Genome Sequencing Center for Infectious Disease"/>
            <person name="Wu L."/>
            <person name="Ma J."/>
        </authorList>
    </citation>
    <scope>NUCLEOTIDE SEQUENCE [LARGE SCALE GENOMIC DNA]</scope>
    <source>
        <strain evidence="7 8">JCM 15309</strain>
    </source>
</reference>
<evidence type="ECO:0000256" key="2">
    <source>
        <dbReference type="ARBA" id="ARBA00022475"/>
    </source>
</evidence>
<keyword evidence="4 6" id="KW-1133">Transmembrane helix</keyword>
<proteinExistence type="predicted"/>
<comment type="caution">
    <text evidence="7">The sequence shown here is derived from an EMBL/GenBank/DDBJ whole genome shotgun (WGS) entry which is preliminary data.</text>
</comment>
<accession>A0ABN2Q770</accession>
<evidence type="ECO:0000256" key="6">
    <source>
        <dbReference type="SAM" id="Phobius"/>
    </source>
</evidence>
<keyword evidence="2" id="KW-1003">Cell membrane</keyword>
<evidence type="ECO:0000256" key="3">
    <source>
        <dbReference type="ARBA" id="ARBA00022692"/>
    </source>
</evidence>
<sequence>MILPFVVAPLIARDLGPAERGLYGSAIAGLALAPVLFGMGLPLAVRREAARGDGGAAIRTAMWICAAMLLPAVGIGFLVARHMLPGLTSVGIAAFAIACGSAVLQTFGLCLQGCLVIEHRYAAIAVVQIAQSATMSLGAAGLWFADRMTVASLLVVFVASILATVIAAAAAARVSLRGARARPQPLLVESVSYAGSQIAETGSNTLIPLLAVLVIGGRESGYLAVAMTIASLAAVLANTLGVLGYRDAATRTGVELAEFCALIVRISLASAGLFALAMACLTPLLISTLFGEEYRPAIGPALVAVAGSILYVLNFATSQLLAAQGRGWSMTAAQVGGLVVGVTVFAAGAGWAGALWGAIAVLICRVVTAVACLRSLPRGASSFIPRLNDLPVAARAYVRGLPADA</sequence>
<dbReference type="PANTHER" id="PTHR30250">
    <property type="entry name" value="PST FAMILY PREDICTED COLANIC ACID TRANSPORTER"/>
    <property type="match status" value="1"/>
</dbReference>
<dbReference type="Proteomes" id="UP001500571">
    <property type="component" value="Unassembled WGS sequence"/>
</dbReference>
<organism evidence="7 8">
    <name type="scientific">Nocardioides panacihumi</name>
    <dbReference type="NCBI Taxonomy" id="400774"/>
    <lineage>
        <taxon>Bacteria</taxon>
        <taxon>Bacillati</taxon>
        <taxon>Actinomycetota</taxon>
        <taxon>Actinomycetes</taxon>
        <taxon>Propionibacteriales</taxon>
        <taxon>Nocardioidaceae</taxon>
        <taxon>Nocardioides</taxon>
    </lineage>
</organism>
<name>A0ABN2Q770_9ACTN</name>
<feature type="transmembrane region" description="Helical" evidence="6">
    <location>
        <begin position="328"/>
        <end position="348"/>
    </location>
</feature>
<keyword evidence="8" id="KW-1185">Reference proteome</keyword>
<feature type="transmembrane region" description="Helical" evidence="6">
    <location>
        <begin position="86"/>
        <end position="109"/>
    </location>
</feature>
<evidence type="ECO:0000313" key="7">
    <source>
        <dbReference type="EMBL" id="GAA1946161.1"/>
    </source>
</evidence>
<feature type="transmembrane region" description="Helical" evidence="6">
    <location>
        <begin position="297"/>
        <end position="316"/>
    </location>
</feature>
<feature type="transmembrane region" description="Helical" evidence="6">
    <location>
        <begin position="222"/>
        <end position="245"/>
    </location>
</feature>
<gene>
    <name evidence="7" type="ORF">GCM10009798_01420</name>
</gene>
<keyword evidence="5 6" id="KW-0472">Membrane</keyword>
<dbReference type="InterPro" id="IPR050833">
    <property type="entry name" value="Poly_Biosynth_Transport"/>
</dbReference>